<dbReference type="Pfam" id="PF20150">
    <property type="entry name" value="2EXR"/>
    <property type="match status" value="1"/>
</dbReference>
<protein>
    <recommendedName>
        <fullName evidence="1">2EXR domain-containing protein</fullName>
    </recommendedName>
</protein>
<evidence type="ECO:0000259" key="1">
    <source>
        <dbReference type="Pfam" id="PF20150"/>
    </source>
</evidence>
<dbReference type="EMBL" id="JAUEPN010000004">
    <property type="protein sequence ID" value="KAK3295225.1"/>
    <property type="molecule type" value="Genomic_DNA"/>
</dbReference>
<reference evidence="2" key="2">
    <citation type="submission" date="2023-06" db="EMBL/GenBank/DDBJ databases">
        <authorList>
            <consortium name="Lawrence Berkeley National Laboratory"/>
            <person name="Haridas S."/>
            <person name="Hensen N."/>
            <person name="Bonometti L."/>
            <person name="Westerberg I."/>
            <person name="Brannstrom I.O."/>
            <person name="Guillou S."/>
            <person name="Cros-Aarteil S."/>
            <person name="Calhoun S."/>
            <person name="Kuo A."/>
            <person name="Mondo S."/>
            <person name="Pangilinan J."/>
            <person name="Riley R."/>
            <person name="Labutti K."/>
            <person name="Andreopoulos B."/>
            <person name="Lipzen A."/>
            <person name="Chen C."/>
            <person name="Yanf M."/>
            <person name="Daum C."/>
            <person name="Ng V."/>
            <person name="Clum A."/>
            <person name="Steindorff A."/>
            <person name="Ohm R."/>
            <person name="Martin F."/>
            <person name="Silar P."/>
            <person name="Natvig D."/>
            <person name="Lalanne C."/>
            <person name="Gautier V."/>
            <person name="Ament-Velasquez S.L."/>
            <person name="Kruys A."/>
            <person name="Hutchinson M.I."/>
            <person name="Powell A.J."/>
            <person name="Barry K."/>
            <person name="Miller A.N."/>
            <person name="Grigoriev I.V."/>
            <person name="Debuchy R."/>
            <person name="Gladieux P."/>
            <person name="Thoren M.H."/>
            <person name="Johannesson H."/>
        </authorList>
    </citation>
    <scope>NUCLEOTIDE SEQUENCE</scope>
    <source>
        <strain evidence="2">CBS 168.71</strain>
    </source>
</reference>
<dbReference type="GeneID" id="87835238"/>
<dbReference type="AlphaFoldDB" id="A0AAE0HEZ7"/>
<evidence type="ECO:0000313" key="2">
    <source>
        <dbReference type="EMBL" id="KAK3295225.1"/>
    </source>
</evidence>
<dbReference type="InterPro" id="IPR045518">
    <property type="entry name" value="2EXR"/>
</dbReference>
<name>A0AAE0HEZ7_9PEZI</name>
<evidence type="ECO:0000313" key="3">
    <source>
        <dbReference type="Proteomes" id="UP001278766"/>
    </source>
</evidence>
<feature type="domain" description="2EXR" evidence="1">
    <location>
        <begin position="20"/>
        <end position="102"/>
    </location>
</feature>
<keyword evidence="3" id="KW-1185">Reference proteome</keyword>
<organism evidence="2 3">
    <name type="scientific">Chaetomium fimeti</name>
    <dbReference type="NCBI Taxonomy" id="1854472"/>
    <lineage>
        <taxon>Eukaryota</taxon>
        <taxon>Fungi</taxon>
        <taxon>Dikarya</taxon>
        <taxon>Ascomycota</taxon>
        <taxon>Pezizomycotina</taxon>
        <taxon>Sordariomycetes</taxon>
        <taxon>Sordariomycetidae</taxon>
        <taxon>Sordariales</taxon>
        <taxon>Chaetomiaceae</taxon>
        <taxon>Chaetomium</taxon>
    </lineage>
</organism>
<dbReference type="Proteomes" id="UP001278766">
    <property type="component" value="Unassembled WGS sequence"/>
</dbReference>
<sequence>MAKSRNPEGKEAVPTASFEFEPFGRLPAEIRTSIWSAAASLPICTPGVCFFAERDKASEEEPRLLVQEPRNKALLETNTEARDVALMSGGPTRTYDPDRDILYISEDQIAFKHFINGPEWVTKIRHLAIAFSWTTWGLHISIAMRRLHSLETLSIVWPDSSGTFDFRASVELPADKSAPLRRLTEEELRGLTIEADFMSSTSTGDFQVQWSESGLENMKRVEEQMDVYCSPEETGDHLSPLWDSGANRLRLRYEGRHFQPVPAQAKFQSLR</sequence>
<comment type="caution">
    <text evidence="2">The sequence shown here is derived from an EMBL/GenBank/DDBJ whole genome shotgun (WGS) entry which is preliminary data.</text>
</comment>
<dbReference type="RefSeq" id="XP_062658739.1">
    <property type="nucleotide sequence ID" value="XM_062798290.1"/>
</dbReference>
<proteinExistence type="predicted"/>
<reference evidence="2" key="1">
    <citation type="journal article" date="2023" name="Mol. Phylogenet. Evol.">
        <title>Genome-scale phylogeny and comparative genomics of the fungal order Sordariales.</title>
        <authorList>
            <person name="Hensen N."/>
            <person name="Bonometti L."/>
            <person name="Westerberg I."/>
            <person name="Brannstrom I.O."/>
            <person name="Guillou S."/>
            <person name="Cros-Aarteil S."/>
            <person name="Calhoun S."/>
            <person name="Haridas S."/>
            <person name="Kuo A."/>
            <person name="Mondo S."/>
            <person name="Pangilinan J."/>
            <person name="Riley R."/>
            <person name="LaButti K."/>
            <person name="Andreopoulos B."/>
            <person name="Lipzen A."/>
            <person name="Chen C."/>
            <person name="Yan M."/>
            <person name="Daum C."/>
            <person name="Ng V."/>
            <person name="Clum A."/>
            <person name="Steindorff A."/>
            <person name="Ohm R.A."/>
            <person name="Martin F."/>
            <person name="Silar P."/>
            <person name="Natvig D.O."/>
            <person name="Lalanne C."/>
            <person name="Gautier V."/>
            <person name="Ament-Velasquez S.L."/>
            <person name="Kruys A."/>
            <person name="Hutchinson M.I."/>
            <person name="Powell A.J."/>
            <person name="Barry K."/>
            <person name="Miller A.N."/>
            <person name="Grigoriev I.V."/>
            <person name="Debuchy R."/>
            <person name="Gladieux P."/>
            <person name="Hiltunen Thoren M."/>
            <person name="Johannesson H."/>
        </authorList>
    </citation>
    <scope>NUCLEOTIDE SEQUENCE</scope>
    <source>
        <strain evidence="2">CBS 168.71</strain>
    </source>
</reference>
<gene>
    <name evidence="2" type="ORF">B0H64DRAFT_142456</name>
</gene>
<accession>A0AAE0HEZ7</accession>